<protein>
    <submittedName>
        <fullName evidence="2">Uncharacterized protein</fullName>
    </submittedName>
</protein>
<name>A0AAV2CZ08_9ROSI</name>
<evidence type="ECO:0000256" key="1">
    <source>
        <dbReference type="SAM" id="MobiDB-lite"/>
    </source>
</evidence>
<evidence type="ECO:0000313" key="2">
    <source>
        <dbReference type="EMBL" id="CAL1360781.1"/>
    </source>
</evidence>
<reference evidence="2 3" key="1">
    <citation type="submission" date="2024-04" db="EMBL/GenBank/DDBJ databases">
        <authorList>
            <person name="Fracassetti M."/>
        </authorList>
    </citation>
    <scope>NUCLEOTIDE SEQUENCE [LARGE SCALE GENOMIC DNA]</scope>
</reference>
<keyword evidence="3" id="KW-1185">Reference proteome</keyword>
<evidence type="ECO:0000313" key="3">
    <source>
        <dbReference type="Proteomes" id="UP001497516"/>
    </source>
</evidence>
<accession>A0AAV2CZ08</accession>
<organism evidence="2 3">
    <name type="scientific">Linum trigynum</name>
    <dbReference type="NCBI Taxonomy" id="586398"/>
    <lineage>
        <taxon>Eukaryota</taxon>
        <taxon>Viridiplantae</taxon>
        <taxon>Streptophyta</taxon>
        <taxon>Embryophyta</taxon>
        <taxon>Tracheophyta</taxon>
        <taxon>Spermatophyta</taxon>
        <taxon>Magnoliopsida</taxon>
        <taxon>eudicotyledons</taxon>
        <taxon>Gunneridae</taxon>
        <taxon>Pentapetalae</taxon>
        <taxon>rosids</taxon>
        <taxon>fabids</taxon>
        <taxon>Malpighiales</taxon>
        <taxon>Linaceae</taxon>
        <taxon>Linum</taxon>
    </lineage>
</organism>
<dbReference type="Proteomes" id="UP001497516">
    <property type="component" value="Chromosome 10"/>
</dbReference>
<gene>
    <name evidence="2" type="ORF">LTRI10_LOCUS8193</name>
</gene>
<proteinExistence type="predicted"/>
<dbReference type="AlphaFoldDB" id="A0AAV2CZ08"/>
<feature type="region of interest" description="Disordered" evidence="1">
    <location>
        <begin position="1"/>
        <end position="32"/>
    </location>
</feature>
<sequence length="130" mass="15114">MSNNTRPGKSLREAGENRFWTSRNRRGPGQRAKIPDQVFLTSIGYYPLYRCVAFQNPRPGTRNTRPGIMTGDRERRLLKACLCVFARGQLSFGSQKPKGRTKERKGDLRAFLEWNWRISLPWKLEEQAQT</sequence>
<dbReference type="EMBL" id="OZ034814">
    <property type="protein sequence ID" value="CAL1360781.1"/>
    <property type="molecule type" value="Genomic_DNA"/>
</dbReference>